<feature type="region of interest" description="Disordered" evidence="1">
    <location>
        <begin position="65"/>
        <end position="87"/>
    </location>
</feature>
<dbReference type="AlphaFoldDB" id="A0A4Q9P9Z7"/>
<keyword evidence="3" id="KW-1185">Reference proteome</keyword>
<evidence type="ECO:0000256" key="1">
    <source>
        <dbReference type="SAM" id="MobiDB-lite"/>
    </source>
</evidence>
<name>A0A4Q9P9Z7_9APHY</name>
<gene>
    <name evidence="2" type="ORF">BD310DRAFT_834224</name>
</gene>
<dbReference type="EMBL" id="ML145315">
    <property type="protein sequence ID" value="TBU51499.1"/>
    <property type="molecule type" value="Genomic_DNA"/>
</dbReference>
<proteinExistence type="predicted"/>
<evidence type="ECO:0000313" key="3">
    <source>
        <dbReference type="Proteomes" id="UP000292082"/>
    </source>
</evidence>
<organism evidence="2 3">
    <name type="scientific">Dichomitus squalens</name>
    <dbReference type="NCBI Taxonomy" id="114155"/>
    <lineage>
        <taxon>Eukaryota</taxon>
        <taxon>Fungi</taxon>
        <taxon>Dikarya</taxon>
        <taxon>Basidiomycota</taxon>
        <taxon>Agaricomycotina</taxon>
        <taxon>Agaricomycetes</taxon>
        <taxon>Polyporales</taxon>
        <taxon>Polyporaceae</taxon>
        <taxon>Dichomitus</taxon>
    </lineage>
</organism>
<sequence length="87" mass="9768">MGNTTADLPSRRDIGGRRCLCISEYLRTLWVRDQESVDCAIHIGRPVLAVACKRSLLHRELHGCHTSGREPSRRLTFDRADRAPGIA</sequence>
<reference evidence="2 3" key="1">
    <citation type="submission" date="2019-01" db="EMBL/GenBank/DDBJ databases">
        <title>Draft genome sequences of three monokaryotic isolates of the white-rot basidiomycete fungus Dichomitus squalens.</title>
        <authorList>
            <consortium name="DOE Joint Genome Institute"/>
            <person name="Lopez S.C."/>
            <person name="Andreopoulos B."/>
            <person name="Pangilinan J."/>
            <person name="Lipzen A."/>
            <person name="Riley R."/>
            <person name="Ahrendt S."/>
            <person name="Ng V."/>
            <person name="Barry K."/>
            <person name="Daum C."/>
            <person name="Grigoriev I.V."/>
            <person name="Hilden K.S."/>
            <person name="Makela M.R."/>
            <person name="de Vries R.P."/>
        </authorList>
    </citation>
    <scope>NUCLEOTIDE SEQUENCE [LARGE SCALE GENOMIC DNA]</scope>
    <source>
        <strain evidence="2 3">CBS 464.89</strain>
    </source>
</reference>
<dbReference type="Proteomes" id="UP000292082">
    <property type="component" value="Unassembled WGS sequence"/>
</dbReference>
<protein>
    <submittedName>
        <fullName evidence="2">Uncharacterized protein</fullName>
    </submittedName>
</protein>
<evidence type="ECO:0000313" key="2">
    <source>
        <dbReference type="EMBL" id="TBU51499.1"/>
    </source>
</evidence>
<accession>A0A4Q9P9Z7</accession>